<dbReference type="PROSITE" id="PS51318">
    <property type="entry name" value="TAT"/>
    <property type="match status" value="1"/>
</dbReference>
<evidence type="ECO:0000313" key="3">
    <source>
        <dbReference type="Proteomes" id="UP001430172"/>
    </source>
</evidence>
<dbReference type="InterPro" id="IPR006311">
    <property type="entry name" value="TAT_signal"/>
</dbReference>
<protein>
    <submittedName>
        <fullName evidence="2">Uncharacterized protein</fullName>
    </submittedName>
</protein>
<comment type="caution">
    <text evidence="2">The sequence shown here is derived from an EMBL/GenBank/DDBJ whole genome shotgun (WGS) entry which is preliminary data.</text>
</comment>
<proteinExistence type="predicted"/>
<sequence>MREPLSRRRRLALFAGLAAVLLALTLARGLVVLAAAASIALVVCAVGAVLPLQRDDGVDWDWLPRRADEVPPEPGIGALRRLLAPNPKDTTAPAQLHELLRTLAEERHGGAAGRPDGPLARYLASPPRRLTLAEAEDVLADLETSRSPYPTKETA</sequence>
<reference evidence="2" key="1">
    <citation type="submission" date="2021-02" db="EMBL/GenBank/DDBJ databases">
        <title>Phycicoccus sp. MQZ13P-5T, whole genome shotgun sequence.</title>
        <authorList>
            <person name="Tuo L."/>
        </authorList>
    </citation>
    <scope>NUCLEOTIDE SEQUENCE</scope>
    <source>
        <strain evidence="2">MQZ13P-5</strain>
    </source>
</reference>
<evidence type="ECO:0000313" key="2">
    <source>
        <dbReference type="EMBL" id="MBM6399060.1"/>
    </source>
</evidence>
<keyword evidence="3" id="KW-1185">Reference proteome</keyword>
<feature type="region of interest" description="Disordered" evidence="1">
    <location>
        <begin position="134"/>
        <end position="155"/>
    </location>
</feature>
<gene>
    <name evidence="2" type="ORF">JQN70_01505</name>
</gene>
<dbReference type="Proteomes" id="UP001430172">
    <property type="component" value="Unassembled WGS sequence"/>
</dbReference>
<organism evidence="2 3">
    <name type="scientific">Phycicoccus sonneratiae</name>
    <dbReference type="NCBI Taxonomy" id="2807628"/>
    <lineage>
        <taxon>Bacteria</taxon>
        <taxon>Bacillati</taxon>
        <taxon>Actinomycetota</taxon>
        <taxon>Actinomycetes</taxon>
        <taxon>Micrococcales</taxon>
        <taxon>Intrasporangiaceae</taxon>
        <taxon>Phycicoccus</taxon>
    </lineage>
</organism>
<dbReference type="RefSeq" id="WP_204129545.1">
    <property type="nucleotide sequence ID" value="NZ_JAFDVD010000003.1"/>
</dbReference>
<dbReference type="EMBL" id="JAFDVD010000003">
    <property type="protein sequence ID" value="MBM6399060.1"/>
    <property type="molecule type" value="Genomic_DNA"/>
</dbReference>
<evidence type="ECO:0000256" key="1">
    <source>
        <dbReference type="SAM" id="MobiDB-lite"/>
    </source>
</evidence>
<name>A0ABS2CGW8_9MICO</name>
<accession>A0ABS2CGW8</accession>